<dbReference type="GO" id="GO:0016746">
    <property type="term" value="F:acyltransferase activity"/>
    <property type="evidence" value="ECO:0007669"/>
    <property type="project" value="UniProtKB-KW"/>
</dbReference>
<evidence type="ECO:0000313" key="5">
    <source>
        <dbReference type="Proteomes" id="UP001589867"/>
    </source>
</evidence>
<dbReference type="InterPro" id="IPR050879">
    <property type="entry name" value="Acyltransferase_3"/>
</dbReference>
<feature type="transmembrane region" description="Helical" evidence="2">
    <location>
        <begin position="205"/>
        <end position="226"/>
    </location>
</feature>
<dbReference type="Proteomes" id="UP001589867">
    <property type="component" value="Unassembled WGS sequence"/>
</dbReference>
<feature type="region of interest" description="Disordered" evidence="1">
    <location>
        <begin position="356"/>
        <end position="389"/>
    </location>
</feature>
<keyword evidence="2" id="KW-0812">Transmembrane</keyword>
<dbReference type="PANTHER" id="PTHR23028:SF53">
    <property type="entry name" value="ACYL_TRANSF_3 DOMAIN-CONTAINING PROTEIN"/>
    <property type="match status" value="1"/>
</dbReference>
<protein>
    <submittedName>
        <fullName evidence="4">Acyltransferase family protein</fullName>
        <ecNumber evidence="4">2.3.-.-</ecNumber>
    </submittedName>
</protein>
<dbReference type="RefSeq" id="WP_377256046.1">
    <property type="nucleotide sequence ID" value="NZ_JBHLUH010000060.1"/>
</dbReference>
<feature type="domain" description="Acyltransferase 3" evidence="3">
    <location>
        <begin position="9"/>
        <end position="344"/>
    </location>
</feature>
<keyword evidence="5" id="KW-1185">Reference proteome</keyword>
<feature type="transmembrane region" description="Helical" evidence="2">
    <location>
        <begin position="328"/>
        <end position="349"/>
    </location>
</feature>
<dbReference type="InterPro" id="IPR002656">
    <property type="entry name" value="Acyl_transf_3_dom"/>
</dbReference>
<comment type="caution">
    <text evidence="4">The sequence shown here is derived from an EMBL/GenBank/DDBJ whole genome shotgun (WGS) entry which is preliminary data.</text>
</comment>
<evidence type="ECO:0000313" key="4">
    <source>
        <dbReference type="EMBL" id="MFC0531508.1"/>
    </source>
</evidence>
<feature type="transmembrane region" description="Helical" evidence="2">
    <location>
        <begin position="233"/>
        <end position="252"/>
    </location>
</feature>
<dbReference type="EMBL" id="JBHLUH010000060">
    <property type="protein sequence ID" value="MFC0531508.1"/>
    <property type="molecule type" value="Genomic_DNA"/>
</dbReference>
<feature type="transmembrane region" description="Helical" evidence="2">
    <location>
        <begin position="163"/>
        <end position="185"/>
    </location>
</feature>
<feature type="transmembrane region" description="Helical" evidence="2">
    <location>
        <begin position="134"/>
        <end position="156"/>
    </location>
</feature>
<sequence>MTTPRLPTLTGMRFVAALLVFAFHSSLENLFRDPGANRLYVQVFDKAGWMGVSFFFVLSGFVLTWSARPDDTPRRFWRRRAAKIYPNHAVMWVVALALVLGTGAAVTAPTAVGNLLLVHAWVPRIQTFASLNDVSWSLAGEAFFYLCFPLLLAGLLRIRPSRLWYWAGGTVAAIALTPVVAGLLLPDTPHLPWESTSVWHFWFVYVLPPVRMLEFLLGMLMARIVLTGQWIRLGLAPAVGVLAVAYAVALYLPFYLHSLIAVTVGPLALLVAAAATADARTLASPLRGRLWIWLGEVSFAFYLVHRLLLLYGHQAIGTGSTWSTPAAIGLILAAFAVSLALAWLLHVAVEQPVMRHWSRPRRRPPTDGSTVDLPHPRPAPVATAEGQPA</sequence>
<name>A0ABV6MAT1_9ACTN</name>
<keyword evidence="2" id="KW-0472">Membrane</keyword>
<dbReference type="Pfam" id="PF01757">
    <property type="entry name" value="Acyl_transf_3"/>
    <property type="match status" value="1"/>
</dbReference>
<feature type="transmembrane region" description="Helical" evidence="2">
    <location>
        <begin position="89"/>
        <end position="122"/>
    </location>
</feature>
<proteinExistence type="predicted"/>
<reference evidence="4 5" key="1">
    <citation type="submission" date="2024-09" db="EMBL/GenBank/DDBJ databases">
        <authorList>
            <person name="Sun Q."/>
            <person name="Mori K."/>
        </authorList>
    </citation>
    <scope>NUCLEOTIDE SEQUENCE [LARGE SCALE GENOMIC DNA]</scope>
    <source>
        <strain evidence="4 5">TBRC 3947</strain>
    </source>
</reference>
<evidence type="ECO:0000259" key="3">
    <source>
        <dbReference type="Pfam" id="PF01757"/>
    </source>
</evidence>
<keyword evidence="2" id="KW-1133">Transmembrane helix</keyword>
<keyword evidence="4" id="KW-0808">Transferase</keyword>
<organism evidence="4 5">
    <name type="scientific">Phytohabitans kaempferiae</name>
    <dbReference type="NCBI Taxonomy" id="1620943"/>
    <lineage>
        <taxon>Bacteria</taxon>
        <taxon>Bacillati</taxon>
        <taxon>Actinomycetota</taxon>
        <taxon>Actinomycetes</taxon>
        <taxon>Micromonosporales</taxon>
        <taxon>Micromonosporaceae</taxon>
    </lineage>
</organism>
<accession>A0ABV6MAT1</accession>
<dbReference type="PANTHER" id="PTHR23028">
    <property type="entry name" value="ACETYLTRANSFERASE"/>
    <property type="match status" value="1"/>
</dbReference>
<dbReference type="EC" id="2.3.-.-" evidence="4"/>
<feature type="transmembrane region" description="Helical" evidence="2">
    <location>
        <begin position="258"/>
        <end position="278"/>
    </location>
</feature>
<gene>
    <name evidence="4" type="ORF">ACFFIA_28070</name>
</gene>
<feature type="transmembrane region" description="Helical" evidence="2">
    <location>
        <begin position="48"/>
        <end position="68"/>
    </location>
</feature>
<keyword evidence="4" id="KW-0012">Acyltransferase</keyword>
<feature type="transmembrane region" description="Helical" evidence="2">
    <location>
        <begin position="290"/>
        <end position="308"/>
    </location>
</feature>
<evidence type="ECO:0000256" key="2">
    <source>
        <dbReference type="SAM" id="Phobius"/>
    </source>
</evidence>
<evidence type="ECO:0000256" key="1">
    <source>
        <dbReference type="SAM" id="MobiDB-lite"/>
    </source>
</evidence>